<dbReference type="SUPFAM" id="SSF49879">
    <property type="entry name" value="SMAD/FHA domain"/>
    <property type="match status" value="1"/>
</dbReference>
<dbReference type="Proteomes" id="UP000231057">
    <property type="component" value="Chromosome"/>
</dbReference>
<dbReference type="InterPro" id="IPR026898">
    <property type="entry name" value="PrsW"/>
</dbReference>
<dbReference type="AlphaFoldDB" id="A0A2D2Q1L0"/>
<proteinExistence type="predicted"/>
<feature type="domain" description="FHA" evidence="2">
    <location>
        <begin position="38"/>
        <end position="97"/>
    </location>
</feature>
<dbReference type="SMART" id="SM00240">
    <property type="entry name" value="FHA"/>
    <property type="match status" value="1"/>
</dbReference>
<sequence length="433" mass="47676">MTGDRPRFSLNPTLKYAGVLRQVAPEMAQFWLSQQEPTIMGRDPETCHIVLDSQLYTSVSRHHAQFNCATPAPNRIPQWSIVDLGSVNGTYVNQQRIEQETLLKAGDRIQLGRQGPEFVLEYLPLTDVVSTTPDQQLTLTQLLPIFAIHPDWVRKAYLVPGIVTVIAVILLFAAAGNPNAFKVILALYLGSAAYYFIYQLCGKRKPWWVLLASLTLEILILQSPILPAMIYVFRTVLPGQLRPPDPSFWVLLGHNFIGAGLMEELLKAMPIAVAYGLGRWLPSPWQQKIGVWEPLDGILLGAASGLGFTWMETLGHYVPGIAGQFGDLAGLQVLIPRVLGSLTGHMAYTGYLGYCIGLSVLRPRYALLIVIVGLGLSAFLHALWNASAASFGPMGLAVVGILAYLFLTAAILKARQLSPTRSQNFATRFYGHR</sequence>
<name>A0A2D2Q1L0_PARLV</name>
<dbReference type="KEGG" id="slw:BRW62_06135"/>
<dbReference type="PANTHER" id="PTHR23308">
    <property type="entry name" value="NUCLEAR INHIBITOR OF PROTEIN PHOSPHATASE-1"/>
    <property type="match status" value="1"/>
</dbReference>
<organism evidence="3 4">
    <name type="scientific">Parathermosynechococcus lividus PCC 6715</name>
    <dbReference type="NCBI Taxonomy" id="1917166"/>
    <lineage>
        <taxon>Bacteria</taxon>
        <taxon>Bacillati</taxon>
        <taxon>Cyanobacteriota</taxon>
        <taxon>Cyanophyceae</taxon>
        <taxon>Acaryochloridales</taxon>
        <taxon>Thermosynechococcaceae</taxon>
        <taxon>Parathermosynechococcus</taxon>
    </lineage>
</organism>
<protein>
    <recommendedName>
        <fullName evidence="2">FHA domain-containing protein</fullName>
    </recommendedName>
</protein>
<dbReference type="InterPro" id="IPR000253">
    <property type="entry name" value="FHA_dom"/>
</dbReference>
<accession>A0A2D2Q1L0</accession>
<feature type="transmembrane region" description="Helical" evidence="1">
    <location>
        <begin position="338"/>
        <end position="358"/>
    </location>
</feature>
<gene>
    <name evidence="3" type="ORF">BRW62_06135</name>
</gene>
<dbReference type="GO" id="GO:0008233">
    <property type="term" value="F:peptidase activity"/>
    <property type="evidence" value="ECO:0007669"/>
    <property type="project" value="InterPro"/>
</dbReference>
<evidence type="ECO:0000313" key="3">
    <source>
        <dbReference type="EMBL" id="ATS18400.1"/>
    </source>
</evidence>
<dbReference type="Pfam" id="PF13367">
    <property type="entry name" value="PrsW-protease"/>
    <property type="match status" value="1"/>
</dbReference>
<reference evidence="3 4" key="1">
    <citation type="submission" date="2016-11" db="EMBL/GenBank/DDBJ databases">
        <title>Complete genome sequence of thermophilic cyanobacteria strain Synechococcus sp. PCC6715.</title>
        <authorList>
            <person name="Tang J."/>
            <person name="Daroch M."/>
            <person name="Liang Y."/>
            <person name="Jiang D."/>
            <person name="Shah M."/>
        </authorList>
    </citation>
    <scope>NUCLEOTIDE SEQUENCE [LARGE SCALE GENOMIC DNA]</scope>
    <source>
        <strain evidence="3 4">PCC 6715</strain>
    </source>
</reference>
<feature type="transmembrane region" description="Helical" evidence="1">
    <location>
        <begin position="180"/>
        <end position="197"/>
    </location>
</feature>
<reference evidence="4" key="2">
    <citation type="journal article" date="2022" name="Front. Microbiol.">
        <title>Comparative Genomic Analysis Revealed Distinct Molecular Components and Organization of CO2-Concentrating Mechanism in Thermophilic Cyanobacteria.</title>
        <authorList>
            <person name="Tang J."/>
            <person name="Zhou H."/>
            <person name="Yao D."/>
            <person name="Riaz S."/>
            <person name="You D."/>
            <person name="Klepacz-Smolka A."/>
            <person name="Daroch M."/>
        </authorList>
    </citation>
    <scope>NUCLEOTIDE SEQUENCE [LARGE SCALE GENOMIC DNA]</scope>
    <source>
        <strain evidence="4">PCC 6715</strain>
    </source>
</reference>
<evidence type="ECO:0000313" key="4">
    <source>
        <dbReference type="Proteomes" id="UP000231057"/>
    </source>
</evidence>
<dbReference type="Pfam" id="PF00498">
    <property type="entry name" value="FHA"/>
    <property type="match status" value="1"/>
</dbReference>
<feature type="transmembrane region" description="Helical" evidence="1">
    <location>
        <begin position="156"/>
        <end position="174"/>
    </location>
</feature>
<keyword evidence="1" id="KW-1133">Transmembrane helix</keyword>
<keyword evidence="4" id="KW-1185">Reference proteome</keyword>
<dbReference type="EMBL" id="CP018092">
    <property type="protein sequence ID" value="ATS18400.1"/>
    <property type="molecule type" value="Genomic_DNA"/>
</dbReference>
<dbReference type="PROSITE" id="PS50006">
    <property type="entry name" value="FHA_DOMAIN"/>
    <property type="match status" value="1"/>
</dbReference>
<dbReference type="Gene3D" id="2.60.200.20">
    <property type="match status" value="1"/>
</dbReference>
<dbReference type="InterPro" id="IPR050923">
    <property type="entry name" value="Cell_Proc_Reg/RNA_Proc"/>
</dbReference>
<evidence type="ECO:0000259" key="2">
    <source>
        <dbReference type="PROSITE" id="PS50006"/>
    </source>
</evidence>
<feature type="transmembrane region" description="Helical" evidence="1">
    <location>
        <begin position="365"/>
        <end position="384"/>
    </location>
</feature>
<evidence type="ECO:0000256" key="1">
    <source>
        <dbReference type="SAM" id="Phobius"/>
    </source>
</evidence>
<dbReference type="CDD" id="cd00060">
    <property type="entry name" value="FHA"/>
    <property type="match status" value="1"/>
</dbReference>
<dbReference type="InterPro" id="IPR008984">
    <property type="entry name" value="SMAD_FHA_dom_sf"/>
</dbReference>
<feature type="transmembrane region" description="Helical" evidence="1">
    <location>
        <begin position="209"/>
        <end position="233"/>
    </location>
</feature>
<keyword evidence="1" id="KW-0812">Transmembrane</keyword>
<keyword evidence="1" id="KW-0472">Membrane</keyword>
<feature type="transmembrane region" description="Helical" evidence="1">
    <location>
        <begin position="390"/>
        <end position="412"/>
    </location>
</feature>
<dbReference type="OrthoDB" id="9816434at2"/>
<dbReference type="RefSeq" id="WP_099798746.1">
    <property type="nucleotide sequence ID" value="NZ_CP018092.1"/>
</dbReference>